<evidence type="ECO:0000313" key="3">
    <source>
        <dbReference type="Proteomes" id="UP000886520"/>
    </source>
</evidence>
<feature type="compositionally biased region" description="Basic and acidic residues" evidence="1">
    <location>
        <begin position="650"/>
        <end position="670"/>
    </location>
</feature>
<dbReference type="AlphaFoldDB" id="A0A9D4U7F6"/>
<comment type="caution">
    <text evidence="2">The sequence shown here is derived from an EMBL/GenBank/DDBJ whole genome shotgun (WGS) entry which is preliminary data.</text>
</comment>
<proteinExistence type="predicted"/>
<evidence type="ECO:0000313" key="2">
    <source>
        <dbReference type="EMBL" id="KAI5062397.1"/>
    </source>
</evidence>
<dbReference type="EMBL" id="JABFUD020000022">
    <property type="protein sequence ID" value="KAI5062397.1"/>
    <property type="molecule type" value="Genomic_DNA"/>
</dbReference>
<evidence type="ECO:0000256" key="1">
    <source>
        <dbReference type="SAM" id="MobiDB-lite"/>
    </source>
</evidence>
<feature type="compositionally biased region" description="Basic and acidic residues" evidence="1">
    <location>
        <begin position="136"/>
        <end position="155"/>
    </location>
</feature>
<keyword evidence="3" id="KW-1185">Reference proteome</keyword>
<protein>
    <submittedName>
        <fullName evidence="2">Uncharacterized protein</fullName>
    </submittedName>
</protein>
<feature type="compositionally biased region" description="Polar residues" evidence="1">
    <location>
        <begin position="465"/>
        <end position="494"/>
    </location>
</feature>
<name>A0A9D4U7F6_ADICA</name>
<reference evidence="2" key="1">
    <citation type="submission" date="2021-01" db="EMBL/GenBank/DDBJ databases">
        <title>Adiantum capillus-veneris genome.</title>
        <authorList>
            <person name="Fang Y."/>
            <person name="Liao Q."/>
        </authorList>
    </citation>
    <scope>NUCLEOTIDE SEQUENCE</scope>
    <source>
        <strain evidence="2">H3</strain>
        <tissue evidence="2">Leaf</tissue>
    </source>
</reference>
<dbReference type="OrthoDB" id="1929859at2759"/>
<feature type="region of interest" description="Disordered" evidence="1">
    <location>
        <begin position="621"/>
        <end position="673"/>
    </location>
</feature>
<sequence>MLCPLNLVDAIHKLALIWTLMVRFLSEILLLQRLIQGTMSSTKQIKVFNMDYNDGGNAMDSSIIPNQEGTTTTEAGDDQNERPPRKTQLSEQEWHTMANFAKAQGRDLMKQVEDQKKFRLAEQEAAHALSPNTTAKYEKDKMRRILDEKKPRASEEYLENIPTESERDTSPGRVPRRRRHHYHRHHHDPSETGKDTTDYESYGHTSRANKDPATSEINGDPISLVNEEPSTILQWLRGYGGGETEKRIILSEDRIMSLLQAFQEGTSLQKPKNWVPLERLREAERRSSAAEEQIRHFEQIFNVGEGSESGGEEEQLRSVLTKSKTMDHHFAHMKKFAEDRHADVRRTYSSLSDRDVKIWRANSASRIGMVSPEKAKKELQEHENHKKRLVQVFTNYNELLRLVKVEHARRVEAENKTYQLASQLKRQTATLKRAEKVIKHTALSPIMFNESHSLNSRSAPHDNANYETNPSTILQAPSSPSHMSSYGFASSAPSTPRHHSKSFNGNIGKASNSKSGSPVLMSGHNHQMISKHLSYDLAVDQPSSREISPPHSRYSTSDLIADNHSKEFQEIEDALIEEGRSKGFGDVDLYTEKKTVGKEETCWEYRHVHFDFNKAGNAERSANLDVVSNQPNPGRRTPSPGRSEGSSFTTDEKRDLHEPTSTNERDSHDLDLDDDCHLLSSAQSIASYREGQVKLNQQDETDHQSGAAQGDSHLPITNSRSPLKLSIGSPCPKLADGASPRSPTKVAETSSSPRSPLKLDPEVFSIPEIKMAEERNRIRALEAPQKKAEEVAVLPRDDVAASGRGERRSDVATSDDMAASKENDVAASRRDEHRSDVDDLAVLNVHDMASHTNLLHSHDKRLKYVQPSKSSFNLQRRVAAIEARNVAHMLHRQVKQRRRLLLIQVVVFATACLWGLSPISWQSSLPPT</sequence>
<feature type="compositionally biased region" description="Basic residues" evidence="1">
    <location>
        <begin position="174"/>
        <end position="187"/>
    </location>
</feature>
<feature type="region of interest" description="Disordered" evidence="1">
    <location>
        <begin position="58"/>
        <end position="91"/>
    </location>
</feature>
<feature type="region of interest" description="Disordered" evidence="1">
    <location>
        <begin position="453"/>
        <end position="523"/>
    </location>
</feature>
<feature type="compositionally biased region" description="Basic and acidic residues" evidence="1">
    <location>
        <begin position="188"/>
        <end position="197"/>
    </location>
</feature>
<feature type="compositionally biased region" description="Basic and acidic residues" evidence="1">
    <location>
        <begin position="818"/>
        <end position="833"/>
    </location>
</feature>
<feature type="compositionally biased region" description="Polar residues" evidence="1">
    <location>
        <begin position="59"/>
        <end position="74"/>
    </location>
</feature>
<feature type="compositionally biased region" description="Polar residues" evidence="1">
    <location>
        <begin position="502"/>
        <end position="516"/>
    </location>
</feature>
<organism evidence="2 3">
    <name type="scientific">Adiantum capillus-veneris</name>
    <name type="common">Maidenhair fern</name>
    <dbReference type="NCBI Taxonomy" id="13818"/>
    <lineage>
        <taxon>Eukaryota</taxon>
        <taxon>Viridiplantae</taxon>
        <taxon>Streptophyta</taxon>
        <taxon>Embryophyta</taxon>
        <taxon>Tracheophyta</taxon>
        <taxon>Polypodiopsida</taxon>
        <taxon>Polypodiidae</taxon>
        <taxon>Polypodiales</taxon>
        <taxon>Pteridineae</taxon>
        <taxon>Pteridaceae</taxon>
        <taxon>Vittarioideae</taxon>
        <taxon>Adiantum</taxon>
    </lineage>
</organism>
<feature type="region of interest" description="Disordered" evidence="1">
    <location>
        <begin position="797"/>
        <end position="833"/>
    </location>
</feature>
<feature type="compositionally biased region" description="Basic and acidic residues" evidence="1">
    <location>
        <begin position="797"/>
        <end position="810"/>
    </location>
</feature>
<feature type="region of interest" description="Disordered" evidence="1">
    <location>
        <begin position="123"/>
        <end position="223"/>
    </location>
</feature>
<gene>
    <name evidence="2" type="ORF">GOP47_0022936</name>
</gene>
<dbReference type="Proteomes" id="UP000886520">
    <property type="component" value="Chromosome 22"/>
</dbReference>
<accession>A0A9D4U7F6</accession>
<feature type="region of interest" description="Disordered" evidence="1">
    <location>
        <begin position="696"/>
        <end position="760"/>
    </location>
</feature>